<evidence type="ECO:0000256" key="5">
    <source>
        <dbReference type="ARBA" id="ARBA00034125"/>
    </source>
</evidence>
<protein>
    <recommendedName>
        <fullName evidence="12">Threonine/serine exporter-like N-terminal domain-containing protein</fullName>
    </recommendedName>
</protein>
<dbReference type="GO" id="GO:0022857">
    <property type="term" value="F:transmembrane transporter activity"/>
    <property type="evidence" value="ECO:0007669"/>
    <property type="project" value="InterPro"/>
</dbReference>
<evidence type="ECO:0000259" key="8">
    <source>
        <dbReference type="Pfam" id="PF06738"/>
    </source>
</evidence>
<name>A0A1X2LWD0_9MYCO</name>
<keyword evidence="3 7" id="KW-1133">Transmembrane helix</keyword>
<feature type="transmembrane region" description="Helical" evidence="7">
    <location>
        <begin position="428"/>
        <end position="449"/>
    </location>
</feature>
<dbReference type="STRING" id="1430326.B8W66_08305"/>
<sequence>MDQDRSDGTAFRRGLRIALRGRRDPLPVAGRRSRTSGGMGDLHTRKVLDLTVRLAEVMLSSGSGTADVVATTQDVAQAYQLTDCVVDITFTTVIVSALATSDSPPVTIMRSVHARSTDYTRLAELDRLVQRITCGGVAVDQAHEAMDELTERPHPYPRWLATAGLAGFALGIAMLLGGTWLTCVLAAVTSAVIYRLGRLLNRIGTPQFFQRVFGAGIATLVAVVAYRYAGQDPTALVATGIVVLLSGLTLVGSMQDAVTGYMLTAVARLGDALFLTAGIVVGILICLRGATNAGIQIELHVDATNTFVAPHLPLPVIVAVGGAALSGVCLTLASYAPLRSVAIAGLAAGLAELMLIGLSAAGFGRVVATWTAAIGVGFLATLISIRRQAPALVTATAGIMPMLPGLAVFRAVFAFAVNDTPDGGLAQLLEAAVTALALGSGVVLGEFLASPLRYGAGRVGNLFRIEGPPGLRRAVGRVVRLQPTTGQQPAGTAGQRWRSVALQPAPADDQNTGGSSDRPAGCGDPGAER</sequence>
<feature type="transmembrane region" description="Helical" evidence="7">
    <location>
        <begin position="392"/>
        <end position="416"/>
    </location>
</feature>
<feature type="transmembrane region" description="Helical" evidence="7">
    <location>
        <begin position="340"/>
        <end position="361"/>
    </location>
</feature>
<proteinExistence type="inferred from homology"/>
<evidence type="ECO:0000313" key="11">
    <source>
        <dbReference type="Proteomes" id="UP000193247"/>
    </source>
</evidence>
<comment type="caution">
    <text evidence="10">The sequence shown here is derived from an EMBL/GenBank/DDBJ whole genome shotgun (WGS) entry which is preliminary data.</text>
</comment>
<evidence type="ECO:0000256" key="3">
    <source>
        <dbReference type="ARBA" id="ARBA00022989"/>
    </source>
</evidence>
<feature type="domain" description="Threonine/Serine exporter ThrE" evidence="9">
    <location>
        <begin position="323"/>
        <end position="446"/>
    </location>
</feature>
<dbReference type="PANTHER" id="PTHR31082:SF4">
    <property type="entry name" value="PHEROMONE-REGULATED MEMBRANE PROTEIN 10"/>
    <property type="match status" value="1"/>
</dbReference>
<accession>A0A1X2LWD0</accession>
<keyword evidence="11" id="KW-1185">Reference proteome</keyword>
<dbReference type="RefSeq" id="WP_085324564.1">
    <property type="nucleotide sequence ID" value="NZ_NCXP01000007.1"/>
</dbReference>
<comment type="similarity">
    <text evidence="5">Belongs to the ThrE exporter (TC 2.A.79) family.</text>
</comment>
<evidence type="ECO:0000259" key="9">
    <source>
        <dbReference type="Pfam" id="PF12821"/>
    </source>
</evidence>
<evidence type="ECO:0000256" key="7">
    <source>
        <dbReference type="SAM" id="Phobius"/>
    </source>
</evidence>
<dbReference type="InterPro" id="IPR024528">
    <property type="entry name" value="ThrE_2"/>
</dbReference>
<organism evidence="10 11">
    <name type="scientific">Mycobacterium decipiens</name>
    <dbReference type="NCBI Taxonomy" id="1430326"/>
    <lineage>
        <taxon>Bacteria</taxon>
        <taxon>Bacillati</taxon>
        <taxon>Actinomycetota</taxon>
        <taxon>Actinomycetes</taxon>
        <taxon>Mycobacteriales</taxon>
        <taxon>Mycobacteriaceae</taxon>
        <taxon>Mycobacterium</taxon>
    </lineage>
</organism>
<gene>
    <name evidence="10" type="ORF">B8W66_08305</name>
</gene>
<dbReference type="Pfam" id="PF06738">
    <property type="entry name" value="ThrE"/>
    <property type="match status" value="1"/>
</dbReference>
<evidence type="ECO:0000256" key="4">
    <source>
        <dbReference type="ARBA" id="ARBA00023136"/>
    </source>
</evidence>
<dbReference type="OrthoDB" id="9763957at2"/>
<evidence type="ECO:0000256" key="1">
    <source>
        <dbReference type="ARBA" id="ARBA00004141"/>
    </source>
</evidence>
<evidence type="ECO:0000256" key="2">
    <source>
        <dbReference type="ARBA" id="ARBA00022692"/>
    </source>
</evidence>
<evidence type="ECO:0008006" key="12">
    <source>
        <dbReference type="Google" id="ProtNLM"/>
    </source>
</evidence>
<reference evidence="10 11" key="1">
    <citation type="submission" date="2017-04" db="EMBL/GenBank/DDBJ databases">
        <title>The new phylogeny of genus Mycobacterium.</title>
        <authorList>
            <person name="Tortoli E."/>
            <person name="Trovato A."/>
            <person name="Cirillo D.M."/>
        </authorList>
    </citation>
    <scope>NUCLEOTIDE SEQUENCE [LARGE SCALE GENOMIC DNA]</scope>
    <source>
        <strain evidence="10 11">TBL 1200985</strain>
    </source>
</reference>
<feature type="transmembrane region" description="Helical" evidence="7">
    <location>
        <begin position="235"/>
        <end position="252"/>
    </location>
</feature>
<comment type="subcellular location">
    <subcellularLocation>
        <location evidence="1">Membrane</location>
        <topology evidence="1">Multi-pass membrane protein</topology>
    </subcellularLocation>
</comment>
<keyword evidence="2 7" id="KW-0812">Transmembrane</keyword>
<dbReference type="AlphaFoldDB" id="A0A1X2LWD0"/>
<dbReference type="InterPro" id="IPR051361">
    <property type="entry name" value="ThrE/Ser_Exporter"/>
</dbReference>
<dbReference type="EMBL" id="NCXP01000007">
    <property type="protein sequence ID" value="OSC41388.1"/>
    <property type="molecule type" value="Genomic_DNA"/>
</dbReference>
<feature type="transmembrane region" description="Helical" evidence="7">
    <location>
        <begin position="208"/>
        <end position="229"/>
    </location>
</feature>
<dbReference type="Pfam" id="PF12821">
    <property type="entry name" value="ThrE_2"/>
    <property type="match status" value="1"/>
</dbReference>
<feature type="transmembrane region" description="Helical" evidence="7">
    <location>
        <begin position="272"/>
        <end position="291"/>
    </location>
</feature>
<dbReference type="Proteomes" id="UP000193247">
    <property type="component" value="Unassembled WGS sequence"/>
</dbReference>
<feature type="region of interest" description="Disordered" evidence="6">
    <location>
        <begin position="482"/>
        <end position="529"/>
    </location>
</feature>
<feature type="transmembrane region" description="Helical" evidence="7">
    <location>
        <begin position="311"/>
        <end position="333"/>
    </location>
</feature>
<keyword evidence="4 7" id="KW-0472">Membrane</keyword>
<evidence type="ECO:0000313" key="10">
    <source>
        <dbReference type="EMBL" id="OSC41388.1"/>
    </source>
</evidence>
<feature type="transmembrane region" description="Helical" evidence="7">
    <location>
        <begin position="367"/>
        <end position="385"/>
    </location>
</feature>
<dbReference type="PANTHER" id="PTHR31082">
    <property type="entry name" value="PHEROMONE-REGULATED MEMBRANE PROTEIN 10"/>
    <property type="match status" value="1"/>
</dbReference>
<evidence type="ECO:0000256" key="6">
    <source>
        <dbReference type="SAM" id="MobiDB-lite"/>
    </source>
</evidence>
<dbReference type="InterPro" id="IPR010619">
    <property type="entry name" value="ThrE-like_N"/>
</dbReference>
<feature type="domain" description="Threonine/serine exporter-like N-terminal" evidence="8">
    <location>
        <begin position="50"/>
        <end position="287"/>
    </location>
</feature>
<dbReference type="GO" id="GO:0016020">
    <property type="term" value="C:membrane"/>
    <property type="evidence" value="ECO:0007669"/>
    <property type="project" value="UniProtKB-SubCell"/>
</dbReference>